<reference evidence="3 4" key="1">
    <citation type="journal article" date="2019" name="Commun. Biol.">
        <title>The bagworm genome reveals a unique fibroin gene that provides high tensile strength.</title>
        <authorList>
            <person name="Kono N."/>
            <person name="Nakamura H."/>
            <person name="Ohtoshi R."/>
            <person name="Tomita M."/>
            <person name="Numata K."/>
            <person name="Arakawa K."/>
        </authorList>
    </citation>
    <scope>NUCLEOTIDE SEQUENCE [LARGE SCALE GENOMIC DNA]</scope>
</reference>
<dbReference type="InterPro" id="IPR050091">
    <property type="entry name" value="PKS_NRPS_Biosynth_Enz"/>
</dbReference>
<dbReference type="PANTHER" id="PTHR43775">
    <property type="entry name" value="FATTY ACID SYNTHASE"/>
    <property type="match status" value="1"/>
</dbReference>
<organism evidence="3 4">
    <name type="scientific">Eumeta variegata</name>
    <name type="common">Bagworm moth</name>
    <name type="synonym">Eumeta japonica</name>
    <dbReference type="NCBI Taxonomy" id="151549"/>
    <lineage>
        <taxon>Eukaryota</taxon>
        <taxon>Metazoa</taxon>
        <taxon>Ecdysozoa</taxon>
        <taxon>Arthropoda</taxon>
        <taxon>Hexapoda</taxon>
        <taxon>Insecta</taxon>
        <taxon>Pterygota</taxon>
        <taxon>Neoptera</taxon>
        <taxon>Endopterygota</taxon>
        <taxon>Lepidoptera</taxon>
        <taxon>Glossata</taxon>
        <taxon>Ditrysia</taxon>
        <taxon>Tineoidea</taxon>
        <taxon>Psychidae</taxon>
        <taxon>Oiketicinae</taxon>
        <taxon>Eumeta</taxon>
    </lineage>
</organism>
<dbReference type="GO" id="GO:0006633">
    <property type="term" value="P:fatty acid biosynthetic process"/>
    <property type="evidence" value="ECO:0007669"/>
    <property type="project" value="InterPro"/>
</dbReference>
<protein>
    <submittedName>
        <fullName evidence="3">Fatty acid synthase</fullName>
    </submittedName>
</protein>
<evidence type="ECO:0000313" key="4">
    <source>
        <dbReference type="Proteomes" id="UP000299102"/>
    </source>
</evidence>
<dbReference type="PROSITE" id="PS00606">
    <property type="entry name" value="KS3_1"/>
    <property type="match status" value="1"/>
</dbReference>
<dbReference type="InterPro" id="IPR016039">
    <property type="entry name" value="Thiolase-like"/>
</dbReference>
<dbReference type="EMBL" id="BGZK01000589">
    <property type="protein sequence ID" value="GBP51806.1"/>
    <property type="molecule type" value="Genomic_DNA"/>
</dbReference>
<sequence>MNEKPRWGYQHPEAPKYVGIAPDLESFDAQFFKVHRKQGLTMDALSRKLLEHAYQAIYDAGISSVELRGKKVGVFVGSAISDYEKVCFYVPTTINAMGIAGCSRSMFANRISYWLDARGPSINIDAACSSSAVALERACDYMKRGICEAAIVGGANLCFHPHVSVHYKSVRLFVDPSHTVKEGNAGMSLWLEPGHHLGRDIAFSGLDIATCSLPLGVLRKCAVDVIARRRVPFGVESVGVEESAIEPAVLS</sequence>
<keyword evidence="4" id="KW-1185">Reference proteome</keyword>
<dbReference type="AlphaFoldDB" id="A0A4C1WK33"/>
<dbReference type="OrthoDB" id="329835at2759"/>
<name>A0A4C1WK33_EUMVA</name>
<feature type="domain" description="Ketosynthase family 3 (KS3)" evidence="2">
    <location>
        <begin position="1"/>
        <end position="251"/>
    </location>
</feature>
<dbReference type="InterPro" id="IPR014030">
    <property type="entry name" value="Ketoacyl_synth_N"/>
</dbReference>
<proteinExistence type="predicted"/>
<accession>A0A4C1WK33</accession>
<gene>
    <name evidence="3" type="primary">FASN</name>
    <name evidence="3" type="ORF">EVAR_96874_1</name>
</gene>
<dbReference type="STRING" id="151549.A0A4C1WK33"/>
<comment type="caution">
    <text evidence="3">The sequence shown here is derived from an EMBL/GenBank/DDBJ whole genome shotgun (WGS) entry which is preliminary data.</text>
</comment>
<dbReference type="SMART" id="SM00825">
    <property type="entry name" value="PKS_KS"/>
    <property type="match status" value="1"/>
</dbReference>
<dbReference type="CDD" id="cd00833">
    <property type="entry name" value="PKS"/>
    <property type="match status" value="1"/>
</dbReference>
<dbReference type="PANTHER" id="PTHR43775:SF23">
    <property type="entry name" value="FATTY ACID SYNTHASE 3"/>
    <property type="match status" value="1"/>
</dbReference>
<evidence type="ECO:0000256" key="1">
    <source>
        <dbReference type="ARBA" id="ARBA00022679"/>
    </source>
</evidence>
<dbReference type="GO" id="GO:0004312">
    <property type="term" value="F:fatty acid synthase activity"/>
    <property type="evidence" value="ECO:0007669"/>
    <property type="project" value="TreeGrafter"/>
</dbReference>
<dbReference type="SUPFAM" id="SSF53901">
    <property type="entry name" value="Thiolase-like"/>
    <property type="match status" value="1"/>
</dbReference>
<dbReference type="Gene3D" id="3.40.47.10">
    <property type="match status" value="1"/>
</dbReference>
<dbReference type="InterPro" id="IPR018201">
    <property type="entry name" value="Ketoacyl_synth_AS"/>
</dbReference>
<dbReference type="GO" id="GO:0004315">
    <property type="term" value="F:3-oxoacyl-[acyl-carrier-protein] synthase activity"/>
    <property type="evidence" value="ECO:0007669"/>
    <property type="project" value="InterPro"/>
</dbReference>
<dbReference type="Pfam" id="PF00109">
    <property type="entry name" value="ketoacyl-synt"/>
    <property type="match status" value="1"/>
</dbReference>
<evidence type="ECO:0000259" key="2">
    <source>
        <dbReference type="PROSITE" id="PS52004"/>
    </source>
</evidence>
<keyword evidence="1" id="KW-0808">Transferase</keyword>
<dbReference type="PROSITE" id="PS52004">
    <property type="entry name" value="KS3_2"/>
    <property type="match status" value="1"/>
</dbReference>
<dbReference type="Proteomes" id="UP000299102">
    <property type="component" value="Unassembled WGS sequence"/>
</dbReference>
<dbReference type="InterPro" id="IPR020841">
    <property type="entry name" value="PKS_Beta-ketoAc_synthase_dom"/>
</dbReference>
<evidence type="ECO:0000313" key="3">
    <source>
        <dbReference type="EMBL" id="GBP51806.1"/>
    </source>
</evidence>